<dbReference type="InterPro" id="IPR017517">
    <property type="entry name" value="Maleyloyr_isom"/>
</dbReference>
<dbReference type="Gene3D" id="3.30.1050.20">
    <property type="match status" value="1"/>
</dbReference>
<dbReference type="NCBIfam" id="TIGR03083">
    <property type="entry name" value="maleylpyruvate isomerase family mycothiol-dependent enzyme"/>
    <property type="match status" value="1"/>
</dbReference>
<evidence type="ECO:0000256" key="1">
    <source>
        <dbReference type="SAM" id="MobiDB-lite"/>
    </source>
</evidence>
<dbReference type="Pfam" id="PF11716">
    <property type="entry name" value="MDMPI_N"/>
    <property type="match status" value="1"/>
</dbReference>
<dbReference type="Proteomes" id="UP000232453">
    <property type="component" value="Unassembled WGS sequence"/>
</dbReference>
<comment type="caution">
    <text evidence="3">The sequence shown here is derived from an EMBL/GenBank/DDBJ whole genome shotgun (WGS) entry which is preliminary data.</text>
</comment>
<evidence type="ECO:0000259" key="2">
    <source>
        <dbReference type="Pfam" id="PF11716"/>
    </source>
</evidence>
<dbReference type="InterPro" id="IPR034660">
    <property type="entry name" value="DinB/YfiT-like"/>
</dbReference>
<dbReference type="SUPFAM" id="SSF109854">
    <property type="entry name" value="DinB/YfiT-like putative metalloenzymes"/>
    <property type="match status" value="1"/>
</dbReference>
<dbReference type="EMBL" id="PHUJ01000003">
    <property type="protein sequence ID" value="PKB29773.1"/>
    <property type="molecule type" value="Genomic_DNA"/>
</dbReference>
<protein>
    <submittedName>
        <fullName evidence="3">Maleylpyruvate isomerase</fullName>
    </submittedName>
</protein>
<organism evidence="3 4">
    <name type="scientific">Pseudonocardia alni</name>
    <name type="common">Amycolata alni</name>
    <dbReference type="NCBI Taxonomy" id="33907"/>
    <lineage>
        <taxon>Bacteria</taxon>
        <taxon>Bacillati</taxon>
        <taxon>Actinomycetota</taxon>
        <taxon>Actinomycetes</taxon>
        <taxon>Pseudonocardiales</taxon>
        <taxon>Pseudonocardiaceae</taxon>
        <taxon>Pseudonocardia</taxon>
    </lineage>
</organism>
<dbReference type="InterPro" id="IPR036527">
    <property type="entry name" value="SCP2_sterol-bd_dom_sf"/>
</dbReference>
<dbReference type="InterPro" id="IPR024344">
    <property type="entry name" value="MDMPI_metal-binding"/>
</dbReference>
<keyword evidence="3" id="KW-0413">Isomerase</keyword>
<dbReference type="Gene3D" id="1.20.120.450">
    <property type="entry name" value="dinb family like domain"/>
    <property type="match status" value="1"/>
</dbReference>
<feature type="domain" description="Mycothiol-dependent maleylpyruvate isomerase metal-binding" evidence="2">
    <location>
        <begin position="39"/>
        <end position="170"/>
    </location>
</feature>
<dbReference type="AlphaFoldDB" id="A0AA44ULR2"/>
<reference evidence="3 4" key="1">
    <citation type="submission" date="2017-11" db="EMBL/GenBank/DDBJ databases">
        <title>Sequencing the genomes of 1000 actinobacteria strains.</title>
        <authorList>
            <person name="Klenk H.-P."/>
        </authorList>
    </citation>
    <scope>NUCLEOTIDE SEQUENCE [LARGE SCALE GENOMIC DNA]</scope>
    <source>
        <strain evidence="3 4">DSM 44104</strain>
    </source>
</reference>
<accession>A0AA44ULR2</accession>
<name>A0AA44ULR2_PSEA5</name>
<evidence type="ECO:0000313" key="4">
    <source>
        <dbReference type="Proteomes" id="UP000232453"/>
    </source>
</evidence>
<proteinExistence type="predicted"/>
<dbReference type="SUPFAM" id="SSF55718">
    <property type="entry name" value="SCP-like"/>
    <property type="match status" value="1"/>
</dbReference>
<sequence length="270" mass="28765">MPQRVPGGAVTPARTPGDGHAVVPPPVGDALAWAGDGQAHLRGLMTRMAGEAFRAPSALPGWTRAHVLTHLARNADAMVNLLTWARTGVETPAYPDPASRDADIEAGAGRSSDEIRADVVASSDRLADAVRAMPEKAWSATVRNPQGIEMPVTAVPWNRAREVWIHAVDLDVGASFKDLPIPMREVLVADVVARLERKPGCPHVRLEEVRTGATLEFGPGPAGPDGAEPRDLGTVRGKAHDIIAWLLGRPFDKGLRDADGKLPPPLPVWL</sequence>
<dbReference type="GO" id="GO:0016853">
    <property type="term" value="F:isomerase activity"/>
    <property type="evidence" value="ECO:0007669"/>
    <property type="project" value="UniProtKB-KW"/>
</dbReference>
<dbReference type="GO" id="GO:0046872">
    <property type="term" value="F:metal ion binding"/>
    <property type="evidence" value="ECO:0007669"/>
    <property type="project" value="InterPro"/>
</dbReference>
<feature type="region of interest" description="Disordered" evidence="1">
    <location>
        <begin position="1"/>
        <end position="21"/>
    </location>
</feature>
<evidence type="ECO:0000313" key="3">
    <source>
        <dbReference type="EMBL" id="PKB29773.1"/>
    </source>
</evidence>
<gene>
    <name evidence="3" type="ORF">ATL51_1418</name>
</gene>